<gene>
    <name evidence="2" type="ORF">ACM44_00830</name>
</gene>
<proteinExistence type="predicted"/>
<dbReference type="STRING" id="1304281.ACM44_00830"/>
<feature type="region of interest" description="Disordered" evidence="1">
    <location>
        <begin position="1"/>
        <end position="32"/>
    </location>
</feature>
<protein>
    <submittedName>
        <fullName evidence="2">Uncharacterized protein</fullName>
    </submittedName>
</protein>
<dbReference type="EMBL" id="LFNG01000001">
    <property type="protein sequence ID" value="KMQ72762.1"/>
    <property type="molecule type" value="Genomic_DNA"/>
</dbReference>
<dbReference type="Proteomes" id="UP000035900">
    <property type="component" value="Unassembled WGS sequence"/>
</dbReference>
<evidence type="ECO:0000313" key="2">
    <source>
        <dbReference type="EMBL" id="KMQ72762.1"/>
    </source>
</evidence>
<dbReference type="AlphaFoldDB" id="A0A0J7J3G7"/>
<evidence type="ECO:0000313" key="3">
    <source>
        <dbReference type="Proteomes" id="UP000035900"/>
    </source>
</evidence>
<reference evidence="2 3" key="1">
    <citation type="journal article" date="2004" name="Int. J. Syst. Evol. Microbiol.">
        <title>Kaistella koreensis gen. nov., sp. nov., a novel member of the Chryseobacterium-Bergeyella-Riemerella branch.</title>
        <authorList>
            <person name="Kim M.K."/>
            <person name="Im W.T."/>
            <person name="Shin Y.K."/>
            <person name="Lim J.H."/>
            <person name="Kim S.H."/>
            <person name="Lee B.C."/>
            <person name="Park M.Y."/>
            <person name="Lee K.Y."/>
            <person name="Lee S.T."/>
        </authorList>
    </citation>
    <scope>NUCLEOTIDE SEQUENCE [LARGE SCALE GENOMIC DNA]</scope>
    <source>
        <strain evidence="2 3">CCUG 49689</strain>
    </source>
</reference>
<name>A0A0J7J3G7_9FLAO</name>
<keyword evidence="3" id="KW-1185">Reference proteome</keyword>
<feature type="compositionally biased region" description="Basic and acidic residues" evidence="1">
    <location>
        <begin position="1"/>
        <end position="22"/>
    </location>
</feature>
<accession>A0A0J7J3G7</accession>
<sequence length="132" mass="14908">MSENHEDHATSGEHGTKDEHASEGVALELDNGKKWKTNAEMLPFINEQEKLLKNYDHAKGDYHALAANLASANDNLVKSCTMTGKSHDVLHVWLNDHLQYINQLKKSTTKEEAEQTIAVLDNSMAKFHTYFE</sequence>
<organism evidence="2 3">
    <name type="scientific">Chryseobacterium koreense CCUG 49689</name>
    <dbReference type="NCBI Taxonomy" id="1304281"/>
    <lineage>
        <taxon>Bacteria</taxon>
        <taxon>Pseudomonadati</taxon>
        <taxon>Bacteroidota</taxon>
        <taxon>Flavobacteriia</taxon>
        <taxon>Flavobacteriales</taxon>
        <taxon>Weeksellaceae</taxon>
        <taxon>Chryseobacterium group</taxon>
        <taxon>Chryseobacterium</taxon>
    </lineage>
</organism>
<dbReference type="PATRIC" id="fig|1304281.5.peg.175"/>
<evidence type="ECO:0000256" key="1">
    <source>
        <dbReference type="SAM" id="MobiDB-lite"/>
    </source>
</evidence>
<comment type="caution">
    <text evidence="2">The sequence shown here is derived from an EMBL/GenBank/DDBJ whole genome shotgun (WGS) entry which is preliminary data.</text>
</comment>